<gene>
    <name evidence="1" type="ORF">ANCDUO_00404</name>
</gene>
<accession>A0A0C2DH32</accession>
<evidence type="ECO:0000313" key="2">
    <source>
        <dbReference type="Proteomes" id="UP000054047"/>
    </source>
</evidence>
<sequence>MTVNLCATDALKTLKVYKVVLTGGPCGGKTTGQ</sequence>
<keyword evidence="2" id="KW-1185">Reference proteome</keyword>
<proteinExistence type="predicted"/>
<dbReference type="EMBL" id="KN726193">
    <property type="protein sequence ID" value="KIH69258.1"/>
    <property type="molecule type" value="Genomic_DNA"/>
</dbReference>
<feature type="non-terminal residue" evidence="1">
    <location>
        <position position="33"/>
    </location>
</feature>
<dbReference type="AlphaFoldDB" id="A0A0C2DH32"/>
<dbReference type="OrthoDB" id="6375174at2759"/>
<reference evidence="1 2" key="1">
    <citation type="submission" date="2013-12" db="EMBL/GenBank/DDBJ databases">
        <title>Draft genome of the parsitic nematode Ancylostoma duodenale.</title>
        <authorList>
            <person name="Mitreva M."/>
        </authorList>
    </citation>
    <scope>NUCLEOTIDE SEQUENCE [LARGE SCALE GENOMIC DNA]</scope>
    <source>
        <strain evidence="1 2">Zhejiang</strain>
    </source>
</reference>
<organism evidence="1 2">
    <name type="scientific">Ancylostoma duodenale</name>
    <dbReference type="NCBI Taxonomy" id="51022"/>
    <lineage>
        <taxon>Eukaryota</taxon>
        <taxon>Metazoa</taxon>
        <taxon>Ecdysozoa</taxon>
        <taxon>Nematoda</taxon>
        <taxon>Chromadorea</taxon>
        <taxon>Rhabditida</taxon>
        <taxon>Rhabditina</taxon>
        <taxon>Rhabditomorpha</taxon>
        <taxon>Strongyloidea</taxon>
        <taxon>Ancylostomatidae</taxon>
        <taxon>Ancylostomatinae</taxon>
        <taxon>Ancylostoma</taxon>
    </lineage>
</organism>
<protein>
    <submittedName>
        <fullName evidence="1">Uncharacterized protein</fullName>
    </submittedName>
</protein>
<dbReference type="Proteomes" id="UP000054047">
    <property type="component" value="Unassembled WGS sequence"/>
</dbReference>
<name>A0A0C2DH32_9BILA</name>
<evidence type="ECO:0000313" key="1">
    <source>
        <dbReference type="EMBL" id="KIH69258.1"/>
    </source>
</evidence>